<keyword evidence="3" id="KW-1185">Reference proteome</keyword>
<dbReference type="EMBL" id="JBEZFP010000040">
    <property type="protein sequence ID" value="MEU8135322.1"/>
    <property type="molecule type" value="Genomic_DNA"/>
</dbReference>
<dbReference type="InterPro" id="IPR025633">
    <property type="entry name" value="DUF4291"/>
</dbReference>
<name>A0ABV3DJC3_9ACTN</name>
<dbReference type="Proteomes" id="UP001551482">
    <property type="component" value="Unassembled WGS sequence"/>
</dbReference>
<proteinExistence type="predicted"/>
<evidence type="ECO:0000256" key="1">
    <source>
        <dbReference type="SAM" id="MobiDB-lite"/>
    </source>
</evidence>
<evidence type="ECO:0000313" key="2">
    <source>
        <dbReference type="EMBL" id="MEU8135322.1"/>
    </source>
</evidence>
<evidence type="ECO:0000313" key="3">
    <source>
        <dbReference type="Proteomes" id="UP001551482"/>
    </source>
</evidence>
<feature type="region of interest" description="Disordered" evidence="1">
    <location>
        <begin position="1"/>
        <end position="20"/>
    </location>
</feature>
<dbReference type="PANTHER" id="PTHR38567">
    <property type="entry name" value="DUF4291 DOMAIN-CONTAINING PROTEIN"/>
    <property type="match status" value="1"/>
</dbReference>
<protein>
    <submittedName>
        <fullName evidence="2">DUF4291 domain-containing protein</fullName>
    </submittedName>
</protein>
<comment type="caution">
    <text evidence="2">The sequence shown here is derived from an EMBL/GenBank/DDBJ whole genome shotgun (WGS) entry which is preliminary data.</text>
</comment>
<dbReference type="RefSeq" id="WP_358354975.1">
    <property type="nucleotide sequence ID" value="NZ_JBEZFP010000040.1"/>
</dbReference>
<dbReference type="PANTHER" id="PTHR38567:SF1">
    <property type="entry name" value="DUF4291 DOMAIN-CONTAINING PROTEIN"/>
    <property type="match status" value="1"/>
</dbReference>
<organism evidence="2 3">
    <name type="scientific">Streptodolium elevatio</name>
    <dbReference type="NCBI Taxonomy" id="3157996"/>
    <lineage>
        <taxon>Bacteria</taxon>
        <taxon>Bacillati</taxon>
        <taxon>Actinomycetota</taxon>
        <taxon>Actinomycetes</taxon>
        <taxon>Kitasatosporales</taxon>
        <taxon>Streptomycetaceae</taxon>
        <taxon>Streptodolium</taxon>
    </lineage>
</organism>
<feature type="compositionally biased region" description="Low complexity" evidence="1">
    <location>
        <begin position="10"/>
        <end position="20"/>
    </location>
</feature>
<accession>A0ABV3DJC3</accession>
<dbReference type="Pfam" id="PF14124">
    <property type="entry name" value="DUF4291"/>
    <property type="match status" value="1"/>
</dbReference>
<sequence length="217" mass="24545">MKSYEETTADRGTTADDAPTNRQIRALHTAETVTVYQAYKPQIASFAAREGRFPDTWSRERMTWVKPSFLWMMYRCGWAAKKLQEHVLALEITREGFEAALAGACLSHFDRKVYPDRDTWGRRLHATTVRVQWDPERDLHLRPLAHRSLQLGLAGWATRAYADEWLVSVRDVTPLAHEMHDLVRSGDLAAASALLPDERPYALTPDLTATIGASPVA</sequence>
<reference evidence="2 3" key="1">
    <citation type="submission" date="2024-06" db="EMBL/GenBank/DDBJ databases">
        <title>The Natural Products Discovery Center: Release of the First 8490 Sequenced Strains for Exploring Actinobacteria Biosynthetic Diversity.</title>
        <authorList>
            <person name="Kalkreuter E."/>
            <person name="Kautsar S.A."/>
            <person name="Yang D."/>
            <person name="Bader C.D."/>
            <person name="Teijaro C.N."/>
            <person name="Fluegel L."/>
            <person name="Davis C.M."/>
            <person name="Simpson J.R."/>
            <person name="Lauterbach L."/>
            <person name="Steele A.D."/>
            <person name="Gui C."/>
            <person name="Meng S."/>
            <person name="Li G."/>
            <person name="Viehrig K."/>
            <person name="Ye F."/>
            <person name="Su P."/>
            <person name="Kiefer A.F."/>
            <person name="Nichols A."/>
            <person name="Cepeda A.J."/>
            <person name="Yan W."/>
            <person name="Fan B."/>
            <person name="Jiang Y."/>
            <person name="Adhikari A."/>
            <person name="Zheng C.-J."/>
            <person name="Schuster L."/>
            <person name="Cowan T.M."/>
            <person name="Smanski M.J."/>
            <person name="Chevrette M.G."/>
            <person name="De Carvalho L.P.S."/>
            <person name="Shen B."/>
        </authorList>
    </citation>
    <scope>NUCLEOTIDE SEQUENCE [LARGE SCALE GENOMIC DNA]</scope>
    <source>
        <strain evidence="2 3">NPDC048946</strain>
    </source>
</reference>
<gene>
    <name evidence="2" type="ORF">AB0C36_17595</name>
</gene>